<dbReference type="Pfam" id="PF01554">
    <property type="entry name" value="MatE"/>
    <property type="match status" value="2"/>
</dbReference>
<keyword evidence="7 10" id="KW-1133">Transmembrane helix</keyword>
<keyword evidence="6 10" id="KW-0812">Transmembrane</keyword>
<keyword evidence="5" id="KW-1003">Cell membrane</keyword>
<evidence type="ECO:0000256" key="8">
    <source>
        <dbReference type="ARBA" id="ARBA00023136"/>
    </source>
</evidence>
<name>A0A9D2LZZ8_9FIRM</name>
<feature type="transmembrane region" description="Helical" evidence="10">
    <location>
        <begin position="138"/>
        <end position="155"/>
    </location>
</feature>
<proteinExistence type="inferred from homology"/>
<evidence type="ECO:0000256" key="7">
    <source>
        <dbReference type="ARBA" id="ARBA00022989"/>
    </source>
</evidence>
<comment type="caution">
    <text evidence="11">The sequence shown here is derived from an EMBL/GenBank/DDBJ whole genome shotgun (WGS) entry which is preliminary data.</text>
</comment>
<feature type="transmembrane region" description="Helical" evidence="10">
    <location>
        <begin position="321"/>
        <end position="341"/>
    </location>
</feature>
<dbReference type="PANTHER" id="PTHR43823">
    <property type="entry name" value="SPORULATION PROTEIN YKVU"/>
    <property type="match status" value="1"/>
</dbReference>
<dbReference type="CDD" id="cd13143">
    <property type="entry name" value="MATE_MepA_like"/>
    <property type="match status" value="1"/>
</dbReference>
<reference evidence="11" key="1">
    <citation type="journal article" date="2021" name="PeerJ">
        <title>Extensive microbial diversity within the chicken gut microbiome revealed by metagenomics and culture.</title>
        <authorList>
            <person name="Gilroy R."/>
            <person name="Ravi A."/>
            <person name="Getino M."/>
            <person name="Pursley I."/>
            <person name="Horton D.L."/>
            <person name="Alikhan N.F."/>
            <person name="Baker D."/>
            <person name="Gharbi K."/>
            <person name="Hall N."/>
            <person name="Watson M."/>
            <person name="Adriaenssens E.M."/>
            <person name="Foster-Nyarko E."/>
            <person name="Jarju S."/>
            <person name="Secka A."/>
            <person name="Antonio M."/>
            <person name="Oren A."/>
            <person name="Chaudhuri R.R."/>
            <person name="La Ragione R."/>
            <person name="Hildebrand F."/>
            <person name="Pallen M.J."/>
        </authorList>
    </citation>
    <scope>NUCLEOTIDE SEQUENCE</scope>
    <source>
        <strain evidence="11">ChiBcolR8-3208</strain>
    </source>
</reference>
<protein>
    <recommendedName>
        <fullName evidence="3">Multidrug export protein MepA</fullName>
    </recommendedName>
</protein>
<dbReference type="InterPro" id="IPR045070">
    <property type="entry name" value="MATE_MepA-like"/>
</dbReference>
<dbReference type="Proteomes" id="UP000824214">
    <property type="component" value="Unassembled WGS sequence"/>
</dbReference>
<organism evidence="11 12">
    <name type="scientific">Candidatus Acutalibacter ornithocaccae</name>
    <dbReference type="NCBI Taxonomy" id="2838416"/>
    <lineage>
        <taxon>Bacteria</taxon>
        <taxon>Bacillati</taxon>
        <taxon>Bacillota</taxon>
        <taxon>Clostridia</taxon>
        <taxon>Eubacteriales</taxon>
        <taxon>Acutalibacteraceae</taxon>
        <taxon>Acutalibacter</taxon>
    </lineage>
</organism>
<evidence type="ECO:0000256" key="1">
    <source>
        <dbReference type="ARBA" id="ARBA00004651"/>
    </source>
</evidence>
<dbReference type="PANTHER" id="PTHR43823:SF3">
    <property type="entry name" value="MULTIDRUG EXPORT PROTEIN MEPA"/>
    <property type="match status" value="1"/>
</dbReference>
<comment type="similarity">
    <text evidence="2">Belongs to the multi antimicrobial extrusion (MATE) (TC 2.A.66.1) family. MepA subfamily.</text>
</comment>
<accession>A0A9D2LZZ8</accession>
<keyword evidence="4" id="KW-0813">Transport</keyword>
<evidence type="ECO:0000256" key="5">
    <source>
        <dbReference type="ARBA" id="ARBA00022475"/>
    </source>
</evidence>
<evidence type="ECO:0000256" key="10">
    <source>
        <dbReference type="SAM" id="Phobius"/>
    </source>
</evidence>
<evidence type="ECO:0000256" key="2">
    <source>
        <dbReference type="ARBA" id="ARBA00008417"/>
    </source>
</evidence>
<feature type="transmembrane region" description="Helical" evidence="10">
    <location>
        <begin position="51"/>
        <end position="74"/>
    </location>
</feature>
<dbReference type="InterPro" id="IPR048279">
    <property type="entry name" value="MdtK-like"/>
</dbReference>
<dbReference type="PIRSF" id="PIRSF006603">
    <property type="entry name" value="DinF"/>
    <property type="match status" value="1"/>
</dbReference>
<feature type="transmembrane region" description="Helical" evidence="10">
    <location>
        <begin position="238"/>
        <end position="263"/>
    </location>
</feature>
<feature type="transmembrane region" description="Helical" evidence="10">
    <location>
        <begin position="196"/>
        <end position="217"/>
    </location>
</feature>
<evidence type="ECO:0000256" key="3">
    <source>
        <dbReference type="ARBA" id="ARBA00022106"/>
    </source>
</evidence>
<feature type="transmembrane region" description="Helical" evidence="10">
    <location>
        <begin position="283"/>
        <end position="309"/>
    </location>
</feature>
<sequence length="462" mass="49225">MAAENNLGKDKVSRLVWRIAIPSMLGQFVSVLYSIVDRMYIGNIPEIGDVALAGVGVCGPVVTMVGSVAVLVGVGGAPLVSIRMGEEDLSAAKKVLANCFLMLIVFSVLLVGGILPFREPMLRLFGASDATYPFAEEYFTAYLCGTFFALAASGLNQFIICQGFAKIGMASVMLGAALNIVLDPVFIFALDMGVRGAAIATVISQAASAAFVIRFLFGKRVQVPITFGGYDVRVMGRVLVMGFTPFLIVAVDNVMIIAMNAILQRTGGADGDMLVTCNTIVQSFMLVVTMPLGGISGGTQGILGFNYGARQVDRVRQAQKYIVGLCVGYTTLLFVLARAAGPLFVRLFTQDPVLAQEAFEAIKICTLAIIPLGVQYELVDGFTGIGQVRLSLPLSFWRKLVYFVAIFALPAAFGARAAFYAEPLSDILGPAVTIVVYFLAMGKILRERAVTGPDNSRPGAVR</sequence>
<feature type="transmembrane region" description="Helical" evidence="10">
    <location>
        <begin position="95"/>
        <end position="118"/>
    </location>
</feature>
<evidence type="ECO:0000256" key="9">
    <source>
        <dbReference type="ARBA" id="ARBA00023251"/>
    </source>
</evidence>
<gene>
    <name evidence="11" type="ORF">H9942_10080</name>
</gene>
<dbReference type="GO" id="GO:0005886">
    <property type="term" value="C:plasma membrane"/>
    <property type="evidence" value="ECO:0007669"/>
    <property type="project" value="UniProtKB-SubCell"/>
</dbReference>
<dbReference type="AlphaFoldDB" id="A0A9D2LZZ8"/>
<feature type="transmembrane region" description="Helical" evidence="10">
    <location>
        <begin position="400"/>
        <end position="421"/>
    </location>
</feature>
<feature type="transmembrane region" description="Helical" evidence="10">
    <location>
        <begin position="361"/>
        <end position="379"/>
    </location>
</feature>
<dbReference type="EMBL" id="DWXZ01000213">
    <property type="protein sequence ID" value="HJB38395.1"/>
    <property type="molecule type" value="Genomic_DNA"/>
</dbReference>
<feature type="transmembrane region" description="Helical" evidence="10">
    <location>
        <begin position="167"/>
        <end position="190"/>
    </location>
</feature>
<reference evidence="11" key="2">
    <citation type="submission" date="2021-04" db="EMBL/GenBank/DDBJ databases">
        <authorList>
            <person name="Gilroy R."/>
        </authorList>
    </citation>
    <scope>NUCLEOTIDE SEQUENCE</scope>
    <source>
        <strain evidence="11">ChiBcolR8-3208</strain>
    </source>
</reference>
<keyword evidence="9" id="KW-0046">Antibiotic resistance</keyword>
<evidence type="ECO:0000256" key="4">
    <source>
        <dbReference type="ARBA" id="ARBA00022448"/>
    </source>
</evidence>
<dbReference type="GO" id="GO:0015297">
    <property type="term" value="F:antiporter activity"/>
    <property type="evidence" value="ECO:0007669"/>
    <property type="project" value="InterPro"/>
</dbReference>
<evidence type="ECO:0000313" key="12">
    <source>
        <dbReference type="Proteomes" id="UP000824214"/>
    </source>
</evidence>
<keyword evidence="8 10" id="KW-0472">Membrane</keyword>
<dbReference type="InterPro" id="IPR002528">
    <property type="entry name" value="MATE_fam"/>
</dbReference>
<comment type="subcellular location">
    <subcellularLocation>
        <location evidence="1">Cell membrane</location>
        <topology evidence="1">Multi-pass membrane protein</topology>
    </subcellularLocation>
</comment>
<dbReference type="GO" id="GO:0046677">
    <property type="term" value="P:response to antibiotic"/>
    <property type="evidence" value="ECO:0007669"/>
    <property type="project" value="UniProtKB-KW"/>
</dbReference>
<feature type="transmembrane region" description="Helical" evidence="10">
    <location>
        <begin position="427"/>
        <end position="445"/>
    </location>
</feature>
<evidence type="ECO:0000313" key="11">
    <source>
        <dbReference type="EMBL" id="HJB38395.1"/>
    </source>
</evidence>
<feature type="transmembrane region" description="Helical" evidence="10">
    <location>
        <begin position="15"/>
        <end position="36"/>
    </location>
</feature>
<dbReference type="InterPro" id="IPR051327">
    <property type="entry name" value="MATE_MepA_subfamily"/>
</dbReference>
<evidence type="ECO:0000256" key="6">
    <source>
        <dbReference type="ARBA" id="ARBA00022692"/>
    </source>
</evidence>
<dbReference type="GO" id="GO:0042910">
    <property type="term" value="F:xenobiotic transmembrane transporter activity"/>
    <property type="evidence" value="ECO:0007669"/>
    <property type="project" value="InterPro"/>
</dbReference>